<name>A0A174TXQ2_9FIRM</name>
<evidence type="ECO:0000313" key="2">
    <source>
        <dbReference type="Proteomes" id="UP000095512"/>
    </source>
</evidence>
<dbReference type="EMBL" id="CZAB01000091">
    <property type="protein sequence ID" value="CUQ12767.1"/>
    <property type="molecule type" value="Genomic_DNA"/>
</dbReference>
<organism evidence="1 2">
    <name type="scientific">Enterocloster clostridioformis</name>
    <dbReference type="NCBI Taxonomy" id="1531"/>
    <lineage>
        <taxon>Bacteria</taxon>
        <taxon>Bacillati</taxon>
        <taxon>Bacillota</taxon>
        <taxon>Clostridia</taxon>
        <taxon>Lachnospirales</taxon>
        <taxon>Lachnospiraceae</taxon>
        <taxon>Enterocloster</taxon>
    </lineage>
</organism>
<dbReference type="AlphaFoldDB" id="A0A174TXQ2"/>
<reference evidence="1 2" key="1">
    <citation type="submission" date="2015-09" db="EMBL/GenBank/DDBJ databases">
        <authorList>
            <consortium name="Pathogen Informatics"/>
        </authorList>
    </citation>
    <scope>NUCLEOTIDE SEQUENCE [LARGE SCALE GENOMIC DNA]</scope>
    <source>
        <strain evidence="1 2">2789STDY5834865</strain>
    </source>
</reference>
<dbReference type="Proteomes" id="UP000095512">
    <property type="component" value="Unassembled WGS sequence"/>
</dbReference>
<accession>A0A174TXQ2</accession>
<protein>
    <submittedName>
        <fullName evidence="1">Uncharacterized protein</fullName>
    </submittedName>
</protein>
<sequence>MYIYMTEEQKKVIIETGNMMVIDFKRILNKIKLSFEELLETVRNCVGCLDKFWKNLWKLQAKEKYTIVRRLNRCGFNQKEGLIPRSLLRNKLFQDMEEVIY</sequence>
<evidence type="ECO:0000313" key="1">
    <source>
        <dbReference type="EMBL" id="CUQ12767.1"/>
    </source>
</evidence>
<proteinExistence type="predicted"/>
<dbReference type="RefSeq" id="WP_242857995.1">
    <property type="nucleotide sequence ID" value="NZ_CZAB01000091.1"/>
</dbReference>
<gene>
    <name evidence="1" type="ORF">ERS852480_04930</name>
</gene>